<comment type="similarity">
    <text evidence="5">Belongs to the pyrokinin family.</text>
</comment>
<evidence type="ECO:0000313" key="12">
    <source>
        <dbReference type="Proteomes" id="UP001233999"/>
    </source>
</evidence>
<sequence length="121" mass="13262">DDMAPTSTIVKSRRGSSGLIPFGRTGRGNVPWTFQISEVEYEKPKRGSSGMIPFPRVGKSELLAHIPIPEAYFEEDDSLVGVHGKRSGESSGEGKGMWFGPRLGKRSRRGAEFPWAVVTVK</sequence>
<evidence type="ECO:0000256" key="7">
    <source>
        <dbReference type="ARBA" id="ARBA00022815"/>
    </source>
</evidence>
<dbReference type="Proteomes" id="UP001233999">
    <property type="component" value="Unassembled WGS sequence"/>
</dbReference>
<evidence type="ECO:0000256" key="10">
    <source>
        <dbReference type="SAM" id="MobiDB-lite"/>
    </source>
</evidence>
<dbReference type="InterPro" id="IPR013231">
    <property type="entry name" value="Periviscerokinin"/>
</dbReference>
<name>A0AAD7ZVG7_DIPPU</name>
<comment type="function">
    <text evidence="1">Mediates visceral muscle contractile activity (myotropic activity).</text>
</comment>
<dbReference type="PROSITE" id="PS00539">
    <property type="entry name" value="PYROKININ"/>
    <property type="match status" value="1"/>
</dbReference>
<gene>
    <name evidence="11" type="ORF">L9F63_019045</name>
</gene>
<keyword evidence="6" id="KW-0964">Secreted</keyword>
<evidence type="ECO:0000256" key="3">
    <source>
        <dbReference type="ARBA" id="ARBA00004613"/>
    </source>
</evidence>
<dbReference type="GO" id="GO:0007218">
    <property type="term" value="P:neuropeptide signaling pathway"/>
    <property type="evidence" value="ECO:0007669"/>
    <property type="project" value="UniProtKB-KW"/>
</dbReference>
<evidence type="ECO:0000256" key="1">
    <source>
        <dbReference type="ARBA" id="ARBA00002276"/>
    </source>
</evidence>
<organism evidence="11 12">
    <name type="scientific">Diploptera punctata</name>
    <name type="common">Pacific beetle cockroach</name>
    <dbReference type="NCBI Taxonomy" id="6984"/>
    <lineage>
        <taxon>Eukaryota</taxon>
        <taxon>Metazoa</taxon>
        <taxon>Ecdysozoa</taxon>
        <taxon>Arthropoda</taxon>
        <taxon>Hexapoda</taxon>
        <taxon>Insecta</taxon>
        <taxon>Pterygota</taxon>
        <taxon>Neoptera</taxon>
        <taxon>Polyneoptera</taxon>
        <taxon>Dictyoptera</taxon>
        <taxon>Blattodea</taxon>
        <taxon>Blaberoidea</taxon>
        <taxon>Blaberidae</taxon>
        <taxon>Diplopterinae</taxon>
        <taxon>Diploptera</taxon>
    </lineage>
</organism>
<dbReference type="Pfam" id="PF08259">
    <property type="entry name" value="Periviscerokin"/>
    <property type="match status" value="2"/>
</dbReference>
<evidence type="ECO:0000256" key="4">
    <source>
        <dbReference type="ARBA" id="ARBA00007338"/>
    </source>
</evidence>
<protein>
    <recommendedName>
        <fullName evidence="9">FXPRL-amide</fullName>
    </recommendedName>
</protein>
<evidence type="ECO:0000313" key="11">
    <source>
        <dbReference type="EMBL" id="KAJ9587436.1"/>
    </source>
</evidence>
<reference evidence="11" key="1">
    <citation type="journal article" date="2023" name="IScience">
        <title>Live-bearing cockroach genome reveals convergent evolutionary mechanisms linked to viviparity in insects and beyond.</title>
        <authorList>
            <person name="Fouks B."/>
            <person name="Harrison M.C."/>
            <person name="Mikhailova A.A."/>
            <person name="Marchal E."/>
            <person name="English S."/>
            <person name="Carruthers M."/>
            <person name="Jennings E.C."/>
            <person name="Chiamaka E.L."/>
            <person name="Frigard R.A."/>
            <person name="Pippel M."/>
            <person name="Attardo G.M."/>
            <person name="Benoit J.B."/>
            <person name="Bornberg-Bauer E."/>
            <person name="Tobe S.S."/>
        </authorList>
    </citation>
    <scope>NUCLEOTIDE SEQUENCE</scope>
    <source>
        <strain evidence="11">Stay&amp;Tobe</strain>
    </source>
</reference>
<dbReference type="AlphaFoldDB" id="A0AAD7ZVG7"/>
<reference evidence="11" key="2">
    <citation type="submission" date="2023-05" db="EMBL/GenBank/DDBJ databases">
        <authorList>
            <person name="Fouks B."/>
        </authorList>
    </citation>
    <scope>NUCLEOTIDE SEQUENCE</scope>
    <source>
        <strain evidence="11">Stay&amp;Tobe</strain>
        <tissue evidence="11">Testes</tissue>
    </source>
</reference>
<evidence type="ECO:0000256" key="5">
    <source>
        <dbReference type="ARBA" id="ARBA00007714"/>
    </source>
</evidence>
<dbReference type="GO" id="GO:0005576">
    <property type="term" value="C:extracellular region"/>
    <property type="evidence" value="ECO:0007669"/>
    <property type="project" value="UniProtKB-SubCell"/>
</dbReference>
<evidence type="ECO:0000256" key="8">
    <source>
        <dbReference type="ARBA" id="ARBA00023320"/>
    </source>
</evidence>
<keyword evidence="7" id="KW-0027">Amidation</keyword>
<comment type="caution">
    <text evidence="11">The sequence shown here is derived from an EMBL/GenBank/DDBJ whole genome shotgun (WGS) entry which is preliminary data.</text>
</comment>
<feature type="region of interest" description="Disordered" evidence="10">
    <location>
        <begin position="1"/>
        <end position="22"/>
    </location>
</feature>
<feature type="non-terminal residue" evidence="11">
    <location>
        <position position="121"/>
    </location>
</feature>
<feature type="compositionally biased region" description="Polar residues" evidence="10">
    <location>
        <begin position="1"/>
        <end position="10"/>
    </location>
</feature>
<keyword evidence="8" id="KW-0527">Neuropeptide</keyword>
<feature type="region of interest" description="Disordered" evidence="10">
    <location>
        <begin position="82"/>
        <end position="102"/>
    </location>
</feature>
<feature type="non-terminal residue" evidence="11">
    <location>
        <position position="1"/>
    </location>
</feature>
<evidence type="ECO:0000256" key="6">
    <source>
        <dbReference type="ARBA" id="ARBA00022525"/>
    </source>
</evidence>
<comment type="similarity">
    <text evidence="4">Belongs to the periviscerokinin family.</text>
</comment>
<comment type="function">
    <text evidence="2">Myoactive.</text>
</comment>
<evidence type="ECO:0000256" key="2">
    <source>
        <dbReference type="ARBA" id="ARBA00002702"/>
    </source>
</evidence>
<accession>A0AAD7ZVG7</accession>
<comment type="subcellular location">
    <subcellularLocation>
        <location evidence="3">Secreted</location>
    </subcellularLocation>
</comment>
<proteinExistence type="inferred from homology"/>
<keyword evidence="12" id="KW-1185">Reference proteome</keyword>
<dbReference type="EMBL" id="JASPKZ010006436">
    <property type="protein sequence ID" value="KAJ9587436.1"/>
    <property type="molecule type" value="Genomic_DNA"/>
</dbReference>
<dbReference type="InterPro" id="IPR001484">
    <property type="entry name" value="Pyrokinin_CS"/>
</dbReference>
<evidence type="ECO:0000256" key="9">
    <source>
        <dbReference type="ARBA" id="ARBA00032657"/>
    </source>
</evidence>
<dbReference type="GO" id="GO:0005184">
    <property type="term" value="F:neuropeptide hormone activity"/>
    <property type="evidence" value="ECO:0007669"/>
    <property type="project" value="InterPro"/>
</dbReference>